<accession>A0A6J5LGX6</accession>
<keyword evidence="1" id="KW-0472">Membrane</keyword>
<keyword evidence="1" id="KW-1133">Transmembrane helix</keyword>
<organism evidence="2">
    <name type="scientific">uncultured Caudovirales phage</name>
    <dbReference type="NCBI Taxonomy" id="2100421"/>
    <lineage>
        <taxon>Viruses</taxon>
        <taxon>Duplodnaviria</taxon>
        <taxon>Heunggongvirae</taxon>
        <taxon>Uroviricota</taxon>
        <taxon>Caudoviricetes</taxon>
        <taxon>Peduoviridae</taxon>
        <taxon>Maltschvirus</taxon>
        <taxon>Maltschvirus maltsch</taxon>
    </lineage>
</organism>
<dbReference type="EMBL" id="LR796278">
    <property type="protein sequence ID" value="CAB4133928.1"/>
    <property type="molecule type" value="Genomic_DNA"/>
</dbReference>
<reference evidence="2" key="1">
    <citation type="submission" date="2020-04" db="EMBL/GenBank/DDBJ databases">
        <authorList>
            <person name="Chiriac C."/>
            <person name="Salcher M."/>
            <person name="Ghai R."/>
            <person name="Kavagutti S V."/>
        </authorList>
    </citation>
    <scope>NUCLEOTIDE SEQUENCE</scope>
</reference>
<protein>
    <submittedName>
        <fullName evidence="2">Uncharacterized protein</fullName>
    </submittedName>
</protein>
<sequence length="89" mass="10642">MHMNKTDNNDHETRIAKLELVVNNIYSDYFKDLKETLKELSNKMDHISYEMRKEISELRKDQMNNFKWIISSVLFSLILPIALKMSHLV</sequence>
<evidence type="ECO:0000256" key="1">
    <source>
        <dbReference type="SAM" id="Phobius"/>
    </source>
</evidence>
<name>A0A6J5LGX6_9CAUD</name>
<proteinExistence type="predicted"/>
<keyword evidence="1" id="KW-0812">Transmembrane</keyword>
<gene>
    <name evidence="2" type="ORF">UFOVP265_15</name>
</gene>
<feature type="transmembrane region" description="Helical" evidence="1">
    <location>
        <begin position="66"/>
        <end position="83"/>
    </location>
</feature>
<evidence type="ECO:0000313" key="2">
    <source>
        <dbReference type="EMBL" id="CAB4133928.1"/>
    </source>
</evidence>